<dbReference type="RefSeq" id="WP_015217616.1">
    <property type="nucleotide sequence ID" value="NC_019772.1"/>
</dbReference>
<keyword evidence="2" id="KW-1185">Reference proteome</keyword>
<geneLocation type="plasmid" evidence="1 2">
    <name>pANACY.01</name>
</geneLocation>
<accession>K9ZRK2</accession>
<sequence>MIDAPLDNIITTISDNLAVDAKNGDTTIAIFATEELTEEEERDRFRLERQVERAFSAAGKALRQLRDRKLYRSTHKTFEEYCKDRFSYNRSRSYQLIDAADVVDNLEECPQIVDILPTAEGQVRPLTKLEAEEQVSCWQEAVAAVGGKVPSGRIVKSIVDKLREKTNLPNPYYLGQVCQILPKDIPELKGKNGCWGIITHVGSYSCRITTWNGEYLVKIENLKSLDYDETECKYMQHLCQRLVRLHQVGNLDDAVGWLLTGLGKRYQPFLTPLQEKFLTIAEEEFGLI</sequence>
<dbReference type="EMBL" id="CP003660">
    <property type="protein sequence ID" value="AFZ61005.1"/>
    <property type="molecule type" value="Genomic_DNA"/>
</dbReference>
<evidence type="ECO:0000313" key="2">
    <source>
        <dbReference type="Proteomes" id="UP000010474"/>
    </source>
</evidence>
<proteinExistence type="predicted"/>
<protein>
    <submittedName>
        <fullName evidence="1">Uncharacterized protein</fullName>
    </submittedName>
</protein>
<dbReference type="OrthoDB" id="505288at2"/>
<dbReference type="KEGG" id="acy:Anacy_5701"/>
<organism evidence="1 2">
    <name type="scientific">Anabaena cylindrica (strain ATCC 27899 / PCC 7122)</name>
    <dbReference type="NCBI Taxonomy" id="272123"/>
    <lineage>
        <taxon>Bacteria</taxon>
        <taxon>Bacillati</taxon>
        <taxon>Cyanobacteriota</taxon>
        <taxon>Cyanophyceae</taxon>
        <taxon>Nostocales</taxon>
        <taxon>Nostocaceae</taxon>
        <taxon>Anabaena</taxon>
    </lineage>
</organism>
<evidence type="ECO:0000313" key="1">
    <source>
        <dbReference type="EMBL" id="AFZ61005.1"/>
    </source>
</evidence>
<dbReference type="Proteomes" id="UP000010474">
    <property type="component" value="Plasmid pANACY.01"/>
</dbReference>
<name>K9ZRK2_ANACC</name>
<keyword evidence="1" id="KW-0614">Plasmid</keyword>
<dbReference type="HOGENOM" id="CLU_065985_0_0_3"/>
<dbReference type="AlphaFoldDB" id="K9ZRK2"/>
<reference evidence="2" key="1">
    <citation type="journal article" date="2013" name="Proc. Natl. Acad. Sci. U.S.A.">
        <title>Improving the coverage of the cyanobacterial phylum using diversity-driven genome sequencing.</title>
        <authorList>
            <person name="Shih P.M."/>
            <person name="Wu D."/>
            <person name="Latifi A."/>
            <person name="Axen S.D."/>
            <person name="Fewer D.P."/>
            <person name="Talla E."/>
            <person name="Calteau A."/>
            <person name="Cai F."/>
            <person name="Tandeau de Marsac N."/>
            <person name="Rippka R."/>
            <person name="Herdman M."/>
            <person name="Sivonen K."/>
            <person name="Coursin T."/>
            <person name="Laurent T."/>
            <person name="Goodwin L."/>
            <person name="Nolan M."/>
            <person name="Davenport K.W."/>
            <person name="Han C.S."/>
            <person name="Rubin E.M."/>
            <person name="Eisen J.A."/>
            <person name="Woyke T."/>
            <person name="Gugger M."/>
            <person name="Kerfeld C.A."/>
        </authorList>
    </citation>
    <scope>NUCLEOTIDE SEQUENCE [LARGE SCALE GENOMIC DNA]</scope>
    <source>
        <strain evidence="2">ATCC 27899 / PCC 7122</strain>
    </source>
</reference>
<gene>
    <name evidence="1" type="ordered locus">Anacy_5701</name>
</gene>
<dbReference type="PATRIC" id="fig|272123.3.peg.6184"/>